<dbReference type="EMBL" id="MU004234">
    <property type="protein sequence ID" value="KAF2670433.1"/>
    <property type="molecule type" value="Genomic_DNA"/>
</dbReference>
<feature type="compositionally biased region" description="Basic and acidic residues" evidence="1">
    <location>
        <begin position="92"/>
        <end position="104"/>
    </location>
</feature>
<name>A0A6A6UG75_9PEZI</name>
<gene>
    <name evidence="2" type="ORF">BT63DRAFT_424377</name>
</gene>
<feature type="region of interest" description="Disordered" evidence="1">
    <location>
        <begin position="27"/>
        <end position="130"/>
    </location>
</feature>
<sequence>MFSRSTISTSQLAASASSRMAYYRGLRRSCPPGTRIASVKRQFHETATTKYARKDSQDKDSIKPESSEYAQGSSDDVAAKKDVAFDPNTTDPHQEKKDAGKGEEGNALENSPANSHLGKPKKPKDLGQKS</sequence>
<evidence type="ECO:0000313" key="2">
    <source>
        <dbReference type="EMBL" id="KAF2670433.1"/>
    </source>
</evidence>
<proteinExistence type="predicted"/>
<keyword evidence="3" id="KW-1185">Reference proteome</keyword>
<dbReference type="PANTHER" id="PTHR42090">
    <property type="match status" value="1"/>
</dbReference>
<organism evidence="2 3">
    <name type="scientific">Microthyrium microscopicum</name>
    <dbReference type="NCBI Taxonomy" id="703497"/>
    <lineage>
        <taxon>Eukaryota</taxon>
        <taxon>Fungi</taxon>
        <taxon>Dikarya</taxon>
        <taxon>Ascomycota</taxon>
        <taxon>Pezizomycotina</taxon>
        <taxon>Dothideomycetes</taxon>
        <taxon>Dothideomycetes incertae sedis</taxon>
        <taxon>Microthyriales</taxon>
        <taxon>Microthyriaceae</taxon>
        <taxon>Microthyrium</taxon>
    </lineage>
</organism>
<feature type="compositionally biased region" description="Basic and acidic residues" evidence="1">
    <location>
        <begin position="52"/>
        <end position="66"/>
    </location>
</feature>
<dbReference type="PANTHER" id="PTHR42090:SF1">
    <property type="match status" value="1"/>
</dbReference>
<accession>A0A6A6UG75</accession>
<dbReference type="AlphaFoldDB" id="A0A6A6UG75"/>
<reference evidence="2" key="1">
    <citation type="journal article" date="2020" name="Stud. Mycol.">
        <title>101 Dothideomycetes genomes: a test case for predicting lifestyles and emergence of pathogens.</title>
        <authorList>
            <person name="Haridas S."/>
            <person name="Albert R."/>
            <person name="Binder M."/>
            <person name="Bloem J."/>
            <person name="Labutti K."/>
            <person name="Salamov A."/>
            <person name="Andreopoulos B."/>
            <person name="Baker S."/>
            <person name="Barry K."/>
            <person name="Bills G."/>
            <person name="Bluhm B."/>
            <person name="Cannon C."/>
            <person name="Castanera R."/>
            <person name="Culley D."/>
            <person name="Daum C."/>
            <person name="Ezra D."/>
            <person name="Gonzalez J."/>
            <person name="Henrissat B."/>
            <person name="Kuo A."/>
            <person name="Liang C."/>
            <person name="Lipzen A."/>
            <person name="Lutzoni F."/>
            <person name="Magnuson J."/>
            <person name="Mondo S."/>
            <person name="Nolan M."/>
            <person name="Ohm R."/>
            <person name="Pangilinan J."/>
            <person name="Park H.-J."/>
            <person name="Ramirez L."/>
            <person name="Alfaro M."/>
            <person name="Sun H."/>
            <person name="Tritt A."/>
            <person name="Yoshinaga Y."/>
            <person name="Zwiers L.-H."/>
            <person name="Turgeon B."/>
            <person name="Goodwin S."/>
            <person name="Spatafora J."/>
            <person name="Crous P."/>
            <person name="Grigoriev I."/>
        </authorList>
    </citation>
    <scope>NUCLEOTIDE SEQUENCE</scope>
    <source>
        <strain evidence="2">CBS 115976</strain>
    </source>
</reference>
<protein>
    <submittedName>
        <fullName evidence="2">Uncharacterized protein</fullName>
    </submittedName>
</protein>
<evidence type="ECO:0000313" key="3">
    <source>
        <dbReference type="Proteomes" id="UP000799302"/>
    </source>
</evidence>
<dbReference type="OrthoDB" id="4220319at2759"/>
<dbReference type="Proteomes" id="UP000799302">
    <property type="component" value="Unassembled WGS sequence"/>
</dbReference>
<evidence type="ECO:0000256" key="1">
    <source>
        <dbReference type="SAM" id="MobiDB-lite"/>
    </source>
</evidence>